<gene>
    <name evidence="3" type="ORF">A2Y82_04825</name>
</gene>
<proteinExistence type="predicted"/>
<dbReference type="NCBIfam" id="NF004076">
    <property type="entry name" value="PRK05581.1-4"/>
    <property type="match status" value="1"/>
</dbReference>
<dbReference type="InterPro" id="IPR000056">
    <property type="entry name" value="Ribul_P_3_epim-like"/>
</dbReference>
<dbReference type="Proteomes" id="UP000176498">
    <property type="component" value="Unassembled WGS sequence"/>
</dbReference>
<evidence type="ECO:0000313" key="3">
    <source>
        <dbReference type="EMBL" id="OGY42289.1"/>
    </source>
</evidence>
<evidence type="ECO:0008006" key="5">
    <source>
        <dbReference type="Google" id="ProtNLM"/>
    </source>
</evidence>
<accession>A0A1G1XQD4</accession>
<sequence>MKVKLVPTLLTQSFTEFKEKLEKLDEYFDLVQIDCADGEFVANKTFFDQEKIKSLSPGVDFELHLMVKEPIKVIKKWQNNRRVKRIIFHYEAVKNDKKILGLIDYLKKLKIKAGLAVNPETKFEQFKKFLPILDLVLVLGVNPGWGGQEFQSIVLSKIKQIRKAYPEIDIEVDGGVNLENAEEIVRAGANILAAGAIFISGNIGGIIKKFNYK</sequence>
<keyword evidence="1" id="KW-0479">Metal-binding</keyword>
<dbReference type="GO" id="GO:0016857">
    <property type="term" value="F:racemase and epimerase activity, acting on carbohydrates and derivatives"/>
    <property type="evidence" value="ECO:0007669"/>
    <property type="project" value="InterPro"/>
</dbReference>
<evidence type="ECO:0000256" key="2">
    <source>
        <dbReference type="ARBA" id="ARBA00023235"/>
    </source>
</evidence>
<dbReference type="EMBL" id="MHHZ01000005">
    <property type="protein sequence ID" value="OGY42289.1"/>
    <property type="molecule type" value="Genomic_DNA"/>
</dbReference>
<name>A0A1G1XQD4_9BACT</name>
<protein>
    <recommendedName>
        <fullName evidence="5">Ribulose-phosphate 3-epimerase</fullName>
    </recommendedName>
</protein>
<organism evidence="3 4">
    <name type="scientific">Candidatus Buchananbacteria bacterium RBG_13_36_9</name>
    <dbReference type="NCBI Taxonomy" id="1797530"/>
    <lineage>
        <taxon>Bacteria</taxon>
        <taxon>Candidatus Buchananiibacteriota</taxon>
    </lineage>
</organism>
<keyword evidence="2" id="KW-0413">Isomerase</keyword>
<dbReference type="GO" id="GO:0005975">
    <property type="term" value="P:carbohydrate metabolic process"/>
    <property type="evidence" value="ECO:0007669"/>
    <property type="project" value="InterPro"/>
</dbReference>
<dbReference type="PANTHER" id="PTHR11749">
    <property type="entry name" value="RIBULOSE-5-PHOSPHATE-3-EPIMERASE"/>
    <property type="match status" value="1"/>
</dbReference>
<dbReference type="CDD" id="cd00429">
    <property type="entry name" value="RPE"/>
    <property type="match status" value="1"/>
</dbReference>
<dbReference type="AlphaFoldDB" id="A0A1G1XQD4"/>
<dbReference type="GO" id="GO:0046872">
    <property type="term" value="F:metal ion binding"/>
    <property type="evidence" value="ECO:0007669"/>
    <property type="project" value="UniProtKB-KW"/>
</dbReference>
<dbReference type="InterPro" id="IPR011060">
    <property type="entry name" value="RibuloseP-bd_barrel"/>
</dbReference>
<reference evidence="3 4" key="1">
    <citation type="journal article" date="2016" name="Nat. Commun.">
        <title>Thousands of microbial genomes shed light on interconnected biogeochemical processes in an aquifer system.</title>
        <authorList>
            <person name="Anantharaman K."/>
            <person name="Brown C.T."/>
            <person name="Hug L.A."/>
            <person name="Sharon I."/>
            <person name="Castelle C.J."/>
            <person name="Probst A.J."/>
            <person name="Thomas B.C."/>
            <person name="Singh A."/>
            <person name="Wilkins M.J."/>
            <person name="Karaoz U."/>
            <person name="Brodie E.L."/>
            <person name="Williams K.H."/>
            <person name="Hubbard S.S."/>
            <person name="Banfield J.F."/>
        </authorList>
    </citation>
    <scope>NUCLEOTIDE SEQUENCE [LARGE SCALE GENOMIC DNA]</scope>
</reference>
<evidence type="ECO:0000313" key="4">
    <source>
        <dbReference type="Proteomes" id="UP000176498"/>
    </source>
</evidence>
<dbReference type="SUPFAM" id="SSF51366">
    <property type="entry name" value="Ribulose-phoshate binding barrel"/>
    <property type="match status" value="1"/>
</dbReference>
<dbReference type="InterPro" id="IPR013785">
    <property type="entry name" value="Aldolase_TIM"/>
</dbReference>
<dbReference type="Pfam" id="PF00834">
    <property type="entry name" value="Ribul_P_3_epim"/>
    <property type="match status" value="1"/>
</dbReference>
<comment type="caution">
    <text evidence="3">The sequence shown here is derived from an EMBL/GenBank/DDBJ whole genome shotgun (WGS) entry which is preliminary data.</text>
</comment>
<evidence type="ECO:0000256" key="1">
    <source>
        <dbReference type="ARBA" id="ARBA00022723"/>
    </source>
</evidence>
<dbReference type="Gene3D" id="3.20.20.70">
    <property type="entry name" value="Aldolase class I"/>
    <property type="match status" value="1"/>
</dbReference>